<dbReference type="EMBL" id="WBJY01000001">
    <property type="protein sequence ID" value="KAB1650265.1"/>
    <property type="molecule type" value="Genomic_DNA"/>
</dbReference>
<keyword evidence="3" id="KW-0276">Fatty acid metabolism</keyword>
<dbReference type="InterPro" id="IPR042099">
    <property type="entry name" value="ANL_N_sf"/>
</dbReference>
<keyword evidence="4" id="KW-0443">Lipid metabolism</keyword>
<dbReference type="AlphaFoldDB" id="A0A6H9WUA7"/>
<dbReference type="SUPFAM" id="SSF56801">
    <property type="entry name" value="Acetyl-CoA synthetase-like"/>
    <property type="match status" value="1"/>
</dbReference>
<dbReference type="Gene3D" id="3.40.50.12780">
    <property type="entry name" value="N-terminal domain of ligase-like"/>
    <property type="match status" value="1"/>
</dbReference>
<organism evidence="7 8">
    <name type="scientific">Pseudoclavibacter endophyticus</name>
    <dbReference type="NCBI Taxonomy" id="1778590"/>
    <lineage>
        <taxon>Bacteria</taxon>
        <taxon>Bacillati</taxon>
        <taxon>Actinomycetota</taxon>
        <taxon>Actinomycetes</taxon>
        <taxon>Micrococcales</taxon>
        <taxon>Microbacteriaceae</taxon>
        <taxon>Pseudoclavibacter</taxon>
    </lineage>
</organism>
<evidence type="ECO:0000256" key="3">
    <source>
        <dbReference type="ARBA" id="ARBA00022832"/>
    </source>
</evidence>
<dbReference type="InterPro" id="IPR020845">
    <property type="entry name" value="AMP-binding_CS"/>
</dbReference>
<reference evidence="7 8" key="1">
    <citation type="submission" date="2019-09" db="EMBL/GenBank/DDBJ databases">
        <title>Phylogeny of genus Pseudoclavibacter and closely related genus.</title>
        <authorList>
            <person name="Li Y."/>
        </authorList>
    </citation>
    <scope>NUCLEOTIDE SEQUENCE [LARGE SCALE GENOMIC DNA]</scope>
    <source>
        <strain evidence="7 8">EGI 60007</strain>
    </source>
</reference>
<comment type="caution">
    <text evidence="7">The sequence shown here is derived from an EMBL/GenBank/DDBJ whole genome shotgun (WGS) entry which is preliminary data.</text>
</comment>
<evidence type="ECO:0000259" key="6">
    <source>
        <dbReference type="Pfam" id="PF00501"/>
    </source>
</evidence>
<keyword evidence="8" id="KW-1185">Reference proteome</keyword>
<dbReference type="PANTHER" id="PTHR43272:SF32">
    <property type="entry name" value="AMP-DEPENDENT SYNTHETASE_LIGASE DOMAIN-CONTAINING PROTEIN"/>
    <property type="match status" value="1"/>
</dbReference>
<accession>A0A6H9WUA7</accession>
<feature type="domain" description="AMP-dependent synthetase/ligase" evidence="6">
    <location>
        <begin position="25"/>
        <end position="423"/>
    </location>
</feature>
<evidence type="ECO:0000313" key="7">
    <source>
        <dbReference type="EMBL" id="KAB1650265.1"/>
    </source>
</evidence>
<dbReference type="PROSITE" id="PS00455">
    <property type="entry name" value="AMP_BINDING"/>
    <property type="match status" value="1"/>
</dbReference>
<dbReference type="InterPro" id="IPR000873">
    <property type="entry name" value="AMP-dep_synth/lig_dom"/>
</dbReference>
<name>A0A6H9WUA7_9MICO</name>
<evidence type="ECO:0000256" key="4">
    <source>
        <dbReference type="ARBA" id="ARBA00023098"/>
    </source>
</evidence>
<gene>
    <name evidence="7" type="ORF">F8O04_08760</name>
</gene>
<sequence length="606" mass="65860">MQQFEMPAGVAPEPTWNTTDLLLSQVRTDPEHAIFALPDGDGWRDVTAAEFHRQVAEVAKGLIADGVEPGDHIAFIGQTSYEWTLVDFALWFAGAIMVPIYETSSASQIGWIIEDSGAKGLITHRPEHDEKLSELGELITGMRLRYALHDDGLGKLRQAGASVTDETLEERRSLANADDVATLIYTSGSTGRPKGCVLTHSNFVELSRNVVGPLSALIHRESSTVLFITLAHIFARFISVLCVYGGVKVGHQHDTTKLVEALGSFKPSFLLAVPRVFEKVYNSAEHKAEVGGRGKIFRRAAAVAVAYSHSLDGGRTPLSLKLQHKLFDKLVYSKLRAAMGGRVVHAVSGSAPLGDRLSHFYRAIGMDILEGYGLTETTAPISVNRPEKFKIGTVGPPLPGVSVKISDEGEIFAKGINIFREYWKNPDATAESFEDGWFKTGDLGTLDEDGYITVTGRSKEIIVTSGGKNVAPAVLEDPIRAHPIISQVVVVGDQRPFISALVTLDPEMLPSWLEARGQDPDLSIADAAHNATVLAAIQEIVDTANSRVSRAESIRKFVVLDDDFTEVKGTLTPKLSIKRHAVLERYEPVIKGLYDAAPPTQGVTLQ</sequence>
<comment type="similarity">
    <text evidence="1">Belongs to the ATP-dependent AMP-binding enzyme family.</text>
</comment>
<proteinExistence type="inferred from homology"/>
<dbReference type="Proteomes" id="UP000431744">
    <property type="component" value="Unassembled WGS sequence"/>
</dbReference>
<evidence type="ECO:0000313" key="8">
    <source>
        <dbReference type="Proteomes" id="UP000431744"/>
    </source>
</evidence>
<dbReference type="GO" id="GO:0016020">
    <property type="term" value="C:membrane"/>
    <property type="evidence" value="ECO:0007669"/>
    <property type="project" value="TreeGrafter"/>
</dbReference>
<dbReference type="OrthoDB" id="9803968at2"/>
<dbReference type="Pfam" id="PF23562">
    <property type="entry name" value="AMP-binding_C_3"/>
    <property type="match status" value="1"/>
</dbReference>
<evidence type="ECO:0000256" key="2">
    <source>
        <dbReference type="ARBA" id="ARBA00022598"/>
    </source>
</evidence>
<dbReference type="Pfam" id="PF00501">
    <property type="entry name" value="AMP-binding"/>
    <property type="match status" value="1"/>
</dbReference>
<dbReference type="GO" id="GO:0004467">
    <property type="term" value="F:long-chain fatty acid-CoA ligase activity"/>
    <property type="evidence" value="ECO:0007669"/>
    <property type="project" value="TreeGrafter"/>
</dbReference>
<evidence type="ECO:0000256" key="1">
    <source>
        <dbReference type="ARBA" id="ARBA00006432"/>
    </source>
</evidence>
<dbReference type="RefSeq" id="WP_158028849.1">
    <property type="nucleotide sequence ID" value="NZ_BMHG01000001.1"/>
</dbReference>
<dbReference type="PANTHER" id="PTHR43272">
    <property type="entry name" value="LONG-CHAIN-FATTY-ACID--COA LIGASE"/>
    <property type="match status" value="1"/>
</dbReference>
<evidence type="ECO:0000256" key="5">
    <source>
        <dbReference type="ARBA" id="ARBA00032875"/>
    </source>
</evidence>
<dbReference type="CDD" id="cd05907">
    <property type="entry name" value="VL_LC_FACS_like"/>
    <property type="match status" value="1"/>
</dbReference>
<keyword evidence="2" id="KW-0436">Ligase</keyword>
<protein>
    <recommendedName>
        <fullName evidence="5">Acyl-CoA synthetase</fullName>
    </recommendedName>
</protein>